<dbReference type="EMBL" id="BLQM01000401">
    <property type="protein sequence ID" value="GMH87848.1"/>
    <property type="molecule type" value="Genomic_DNA"/>
</dbReference>
<dbReference type="Proteomes" id="UP001162640">
    <property type="component" value="Unassembled WGS sequence"/>
</dbReference>
<feature type="region of interest" description="Disordered" evidence="1">
    <location>
        <begin position="1"/>
        <end position="67"/>
    </location>
</feature>
<name>A0A9W7BJJ9_9STRA</name>
<reference evidence="3" key="1">
    <citation type="journal article" date="2023" name="Commun. Biol.">
        <title>Genome analysis of Parmales, the sister group of diatoms, reveals the evolutionary specialization of diatoms from phago-mixotrophs to photoautotrophs.</title>
        <authorList>
            <person name="Ban H."/>
            <person name="Sato S."/>
            <person name="Yoshikawa S."/>
            <person name="Yamada K."/>
            <person name="Nakamura Y."/>
            <person name="Ichinomiya M."/>
            <person name="Sato N."/>
            <person name="Blanc-Mathieu R."/>
            <person name="Endo H."/>
            <person name="Kuwata A."/>
            <person name="Ogata H."/>
        </authorList>
    </citation>
    <scope>NUCLEOTIDE SEQUENCE [LARGE SCALE GENOMIC DNA]</scope>
</reference>
<dbReference type="AlphaFoldDB" id="A0A9W7BJJ9"/>
<sequence length="150" mass="16996">MFTGTAGTRLGTNLGVRARSRTKRYEDASEGEDEDLPVSKSDKEISTDDANAVVSTSNSKKEKQGGNINEVERKVIRKELLALFNHIDSSNTWEPSFKPEFAQQFKSWTNQVKAAETFDEFKGLLVKLEDGINNSHKCRRWIPIMSDLER</sequence>
<evidence type="ECO:0000313" key="2">
    <source>
        <dbReference type="EMBL" id="GMH87848.1"/>
    </source>
</evidence>
<evidence type="ECO:0000313" key="3">
    <source>
        <dbReference type="Proteomes" id="UP001162640"/>
    </source>
</evidence>
<comment type="caution">
    <text evidence="2">The sequence shown here is derived from an EMBL/GenBank/DDBJ whole genome shotgun (WGS) entry which is preliminary data.</text>
</comment>
<protein>
    <submittedName>
        <fullName evidence="2">Uncharacterized protein</fullName>
    </submittedName>
</protein>
<accession>A0A9W7BJJ9</accession>
<proteinExistence type="predicted"/>
<evidence type="ECO:0000256" key="1">
    <source>
        <dbReference type="SAM" id="MobiDB-lite"/>
    </source>
</evidence>
<organism evidence="2 3">
    <name type="scientific">Triparma laevis f. inornata</name>
    <dbReference type="NCBI Taxonomy" id="1714386"/>
    <lineage>
        <taxon>Eukaryota</taxon>
        <taxon>Sar</taxon>
        <taxon>Stramenopiles</taxon>
        <taxon>Ochrophyta</taxon>
        <taxon>Bolidophyceae</taxon>
        <taxon>Parmales</taxon>
        <taxon>Triparmaceae</taxon>
        <taxon>Triparma</taxon>
    </lineage>
</organism>
<gene>
    <name evidence="2" type="ORF">TL16_g10984</name>
</gene>